<dbReference type="GO" id="GO:0008972">
    <property type="term" value="F:phosphomethylpyrimidine kinase activity"/>
    <property type="evidence" value="ECO:0007669"/>
    <property type="project" value="InterPro"/>
</dbReference>
<dbReference type="InterPro" id="IPR013749">
    <property type="entry name" value="PM/HMP-P_kinase-1"/>
</dbReference>
<dbReference type="SUPFAM" id="SSF53613">
    <property type="entry name" value="Ribokinase-like"/>
    <property type="match status" value="1"/>
</dbReference>
<dbReference type="STRING" id="150146.SAMN05443667_10191"/>
<dbReference type="RefSeq" id="WP_091083075.1">
    <property type="nucleotide sequence ID" value="NZ_FNRD01000001.1"/>
</dbReference>
<accession>A0A1H3WII4</accession>
<evidence type="ECO:0000256" key="1">
    <source>
        <dbReference type="ARBA" id="ARBA00004948"/>
    </source>
</evidence>
<evidence type="ECO:0000256" key="2">
    <source>
        <dbReference type="ARBA" id="ARBA00012135"/>
    </source>
</evidence>
<dbReference type="GO" id="GO:0009228">
    <property type="term" value="P:thiamine biosynthetic process"/>
    <property type="evidence" value="ECO:0007669"/>
    <property type="project" value="InterPro"/>
</dbReference>
<dbReference type="GO" id="GO:0005829">
    <property type="term" value="C:cytosol"/>
    <property type="evidence" value="ECO:0007669"/>
    <property type="project" value="TreeGrafter"/>
</dbReference>
<protein>
    <recommendedName>
        <fullName evidence="2">hydroxymethylpyrimidine kinase</fullName>
        <ecNumber evidence="2">2.7.1.49</ecNumber>
    </recommendedName>
</protein>
<keyword evidence="4" id="KW-0808">Transferase</keyword>
<dbReference type="InterPro" id="IPR004399">
    <property type="entry name" value="HMP/HMP-P_kinase_dom"/>
</dbReference>
<feature type="domain" description="Pyridoxamine kinase/Phosphomethylpyrimidine kinase" evidence="3">
    <location>
        <begin position="15"/>
        <end position="247"/>
    </location>
</feature>
<dbReference type="Gene3D" id="3.40.1190.20">
    <property type="match status" value="1"/>
</dbReference>
<dbReference type="Proteomes" id="UP000198951">
    <property type="component" value="Unassembled WGS sequence"/>
</dbReference>
<dbReference type="Pfam" id="PF08543">
    <property type="entry name" value="Phos_pyr_kin"/>
    <property type="match status" value="1"/>
</dbReference>
<dbReference type="PANTHER" id="PTHR20858">
    <property type="entry name" value="PHOSPHOMETHYLPYRIMIDINE KINASE"/>
    <property type="match status" value="1"/>
</dbReference>
<dbReference type="PANTHER" id="PTHR20858:SF17">
    <property type="entry name" value="HYDROXYMETHYLPYRIMIDINE_PHOSPHOMETHYLPYRIMIDINE KINASE THI20-RELATED"/>
    <property type="match status" value="1"/>
</dbReference>
<dbReference type="AlphaFoldDB" id="A0A1H3WII4"/>
<keyword evidence="4" id="KW-0418">Kinase</keyword>
<comment type="pathway">
    <text evidence="1">Cofactor biosynthesis; thiamine diphosphate biosynthesis.</text>
</comment>
<dbReference type="EMBL" id="FNRD01000001">
    <property type="protein sequence ID" value="SDZ86929.1"/>
    <property type="molecule type" value="Genomic_DNA"/>
</dbReference>
<dbReference type="OrthoDB" id="9810880at2"/>
<dbReference type="InterPro" id="IPR029056">
    <property type="entry name" value="Ribokinase-like"/>
</dbReference>
<evidence type="ECO:0000259" key="3">
    <source>
        <dbReference type="Pfam" id="PF08543"/>
    </source>
</evidence>
<reference evidence="5" key="1">
    <citation type="submission" date="2016-10" db="EMBL/GenBank/DDBJ databases">
        <authorList>
            <person name="Varghese N."/>
            <person name="Submissions S."/>
        </authorList>
    </citation>
    <scope>NUCLEOTIDE SEQUENCE [LARGE SCALE GENOMIC DNA]</scope>
    <source>
        <strain evidence="5">DSM 22376</strain>
    </source>
</reference>
<dbReference type="CDD" id="cd01169">
    <property type="entry name" value="HMPP_kinase"/>
    <property type="match status" value="1"/>
</dbReference>
<evidence type="ECO:0000313" key="5">
    <source>
        <dbReference type="Proteomes" id="UP000198951"/>
    </source>
</evidence>
<dbReference type="GO" id="GO:0008902">
    <property type="term" value="F:hydroxymethylpyrimidine kinase activity"/>
    <property type="evidence" value="ECO:0007669"/>
    <property type="project" value="UniProtKB-EC"/>
</dbReference>
<evidence type="ECO:0000313" key="4">
    <source>
        <dbReference type="EMBL" id="SDZ86929.1"/>
    </source>
</evidence>
<organism evidence="4 5">
    <name type="scientific">Flavobacterium gillisiae</name>
    <dbReference type="NCBI Taxonomy" id="150146"/>
    <lineage>
        <taxon>Bacteria</taxon>
        <taxon>Pseudomonadati</taxon>
        <taxon>Bacteroidota</taxon>
        <taxon>Flavobacteriia</taxon>
        <taxon>Flavobacteriales</taxon>
        <taxon>Flavobacteriaceae</taxon>
        <taxon>Flavobacterium</taxon>
    </lineage>
</organism>
<dbReference type="EC" id="2.7.1.49" evidence="2"/>
<sequence length="251" mass="27777">MSKNRPFVLSIAGFDPSGGAGVLADCKTFEQHQVYGFAIITANTIQTENEFAKIEWTDLNFVLESVEKLFANYTIKAVKIGIVPSLHYLNELVSIIKSLSPETTIIWDTILKSSTGFDFLATENQVLLTEILQQVDLITPNYNEIVKLATSSATADKIAENLSQYCSVLLKGGHNPVAIGIDYLHIEDRFFRLKPTNVLAFEKHGSGCVLSASIVANIALDQNILTACKNAKIYIENYLLSNHTKLGYHYV</sequence>
<proteinExistence type="predicted"/>
<keyword evidence="5" id="KW-1185">Reference proteome</keyword>
<name>A0A1H3WII4_9FLAO</name>
<gene>
    <name evidence="4" type="ORF">SAMN05443667_10191</name>
</gene>